<dbReference type="Proteomes" id="UP001271007">
    <property type="component" value="Unassembled WGS sequence"/>
</dbReference>
<feature type="domain" description="AB hydrolase-1" evidence="2">
    <location>
        <begin position="23"/>
        <end position="246"/>
    </location>
</feature>
<keyword evidence="4" id="KW-1185">Reference proteome</keyword>
<organism evidence="3 4">
    <name type="scientific">Extremus antarcticus</name>
    <dbReference type="NCBI Taxonomy" id="702011"/>
    <lineage>
        <taxon>Eukaryota</taxon>
        <taxon>Fungi</taxon>
        <taxon>Dikarya</taxon>
        <taxon>Ascomycota</taxon>
        <taxon>Pezizomycotina</taxon>
        <taxon>Dothideomycetes</taxon>
        <taxon>Dothideomycetidae</taxon>
        <taxon>Mycosphaerellales</taxon>
        <taxon>Extremaceae</taxon>
        <taxon>Extremus</taxon>
    </lineage>
</organism>
<accession>A0AAJ0GCL5</accession>
<dbReference type="GO" id="GO:0016020">
    <property type="term" value="C:membrane"/>
    <property type="evidence" value="ECO:0007669"/>
    <property type="project" value="TreeGrafter"/>
</dbReference>
<dbReference type="InterPro" id="IPR050266">
    <property type="entry name" value="AB_hydrolase_sf"/>
</dbReference>
<dbReference type="Pfam" id="PF12697">
    <property type="entry name" value="Abhydrolase_6"/>
    <property type="match status" value="1"/>
</dbReference>
<evidence type="ECO:0000259" key="2">
    <source>
        <dbReference type="Pfam" id="PF12697"/>
    </source>
</evidence>
<dbReference type="GO" id="GO:0016787">
    <property type="term" value="F:hydrolase activity"/>
    <property type="evidence" value="ECO:0007669"/>
    <property type="project" value="UniProtKB-KW"/>
</dbReference>
<gene>
    <name evidence="3" type="ORF">LTR09_004522</name>
</gene>
<protein>
    <recommendedName>
        <fullName evidence="2">AB hydrolase-1 domain-containing protein</fullName>
    </recommendedName>
</protein>
<reference evidence="3" key="1">
    <citation type="submission" date="2023-04" db="EMBL/GenBank/DDBJ databases">
        <title>Black Yeasts Isolated from many extreme environments.</title>
        <authorList>
            <person name="Coleine C."/>
            <person name="Stajich J.E."/>
            <person name="Selbmann L."/>
        </authorList>
    </citation>
    <scope>NUCLEOTIDE SEQUENCE</scope>
    <source>
        <strain evidence="3">CCFEE 5312</strain>
    </source>
</reference>
<evidence type="ECO:0000256" key="1">
    <source>
        <dbReference type="ARBA" id="ARBA00022801"/>
    </source>
</evidence>
<evidence type="ECO:0000313" key="4">
    <source>
        <dbReference type="Proteomes" id="UP001271007"/>
    </source>
</evidence>
<dbReference type="EMBL" id="JAWDJX010000012">
    <property type="protein sequence ID" value="KAK3054254.1"/>
    <property type="molecule type" value="Genomic_DNA"/>
</dbReference>
<dbReference type="AlphaFoldDB" id="A0AAJ0GCL5"/>
<comment type="caution">
    <text evidence="3">The sequence shown here is derived from an EMBL/GenBank/DDBJ whole genome shotgun (WGS) entry which is preliminary data.</text>
</comment>
<evidence type="ECO:0000313" key="3">
    <source>
        <dbReference type="EMBL" id="KAK3054254.1"/>
    </source>
</evidence>
<keyword evidence="1" id="KW-0378">Hydrolase</keyword>
<dbReference type="InterPro" id="IPR000073">
    <property type="entry name" value="AB_hydrolase_1"/>
</dbReference>
<name>A0AAJ0GCL5_9PEZI</name>
<dbReference type="PANTHER" id="PTHR43798:SF31">
    <property type="entry name" value="AB HYDROLASE SUPERFAMILY PROTEIN YCLE"/>
    <property type="match status" value="1"/>
</dbReference>
<sequence length="268" mass="29487">MPFLKREHRTRLYYEVHGDGTPLLLTHGYSSTSAMWRGQIDAFTNAGYKLIIWDMRGHGRSSYPDDQGVYSEAHTVADMAALLDHVCGEGKTAIVGGLSLGGYMSQAFYRSHESRVESLLIIDTGPGFKSEKARDDWNNYANETADRFDREGLKLLQDSTPERSQVKHRNAEGLAMAARGMLAQRNDAVITALPAIKVPSLIVVGADDKAFLAAADYMKKKIPDCKKVVIINAGHAVNIDQPEAFNTAVLEFLQAVKGRGGYNKPSKL</sequence>
<dbReference type="PANTHER" id="PTHR43798">
    <property type="entry name" value="MONOACYLGLYCEROL LIPASE"/>
    <property type="match status" value="1"/>
</dbReference>
<dbReference type="SUPFAM" id="SSF53474">
    <property type="entry name" value="alpha/beta-Hydrolases"/>
    <property type="match status" value="1"/>
</dbReference>
<proteinExistence type="predicted"/>
<dbReference type="Gene3D" id="3.40.50.1820">
    <property type="entry name" value="alpha/beta hydrolase"/>
    <property type="match status" value="1"/>
</dbReference>
<dbReference type="InterPro" id="IPR029058">
    <property type="entry name" value="AB_hydrolase_fold"/>
</dbReference>